<comment type="catalytic activity">
    <reaction evidence="4">
        <text>2 D-alanine + ATP = D-alanyl-D-alanine + ADP + phosphate + H(+)</text>
        <dbReference type="Rhea" id="RHEA:11224"/>
        <dbReference type="ChEBI" id="CHEBI:15378"/>
        <dbReference type="ChEBI" id="CHEBI:30616"/>
        <dbReference type="ChEBI" id="CHEBI:43474"/>
        <dbReference type="ChEBI" id="CHEBI:57416"/>
        <dbReference type="ChEBI" id="CHEBI:57822"/>
        <dbReference type="ChEBI" id="CHEBI:456216"/>
        <dbReference type="EC" id="6.3.2.4"/>
    </reaction>
</comment>
<dbReference type="InterPro" id="IPR005905">
    <property type="entry name" value="D_ala_D_ala"/>
</dbReference>
<dbReference type="GO" id="GO:0008360">
    <property type="term" value="P:regulation of cell shape"/>
    <property type="evidence" value="ECO:0007669"/>
    <property type="project" value="UniProtKB-KW"/>
</dbReference>
<dbReference type="InterPro" id="IPR011761">
    <property type="entry name" value="ATP-grasp"/>
</dbReference>
<dbReference type="PANTHER" id="PTHR23132:SF23">
    <property type="entry name" value="D-ALANINE--D-ALANINE LIGASE B"/>
    <property type="match status" value="1"/>
</dbReference>
<comment type="cofactor">
    <cofactor evidence="6">
        <name>Mg(2+)</name>
        <dbReference type="ChEBI" id="CHEBI:18420"/>
    </cofactor>
    <cofactor evidence="6">
        <name>Mn(2+)</name>
        <dbReference type="ChEBI" id="CHEBI:29035"/>
    </cofactor>
    <text evidence="6">Binds 2 magnesium or manganese ions per subunit.</text>
</comment>
<evidence type="ECO:0000313" key="11">
    <source>
        <dbReference type="Proteomes" id="UP000035265"/>
    </source>
</evidence>
<keyword evidence="6" id="KW-0479">Metal-binding</keyword>
<dbReference type="Gene3D" id="3.30.1490.20">
    <property type="entry name" value="ATP-grasp fold, A domain"/>
    <property type="match status" value="1"/>
</dbReference>
<reference evidence="10 11" key="1">
    <citation type="submission" date="2014-05" db="EMBL/GenBank/DDBJ databases">
        <title>Cellulosimicrobium funkei U11 genome.</title>
        <authorList>
            <person name="Hu C."/>
            <person name="Gong Y."/>
            <person name="Wan W."/>
            <person name="Jiang M."/>
        </authorList>
    </citation>
    <scope>NUCLEOTIDE SEQUENCE [LARGE SCALE GENOMIC DNA]</scope>
    <source>
        <strain evidence="10 11">U11</strain>
    </source>
</reference>
<sequence>MDTTTGTPAATGEAATTARTDAQRPDQHLHLLRPDDAVPPGGHVTILAGGLSHEREVSLRSGRRVAESLRAAGLEVTIHDVDADLLPFLAATRPDVVWPLLHGASGEDGSIRDVLELVGVPYVGTGPRESRAAWSKPVAKSVVLGAGLCSPEYVTLPQSLFRELGAQPVLDAVVARLGLPLVVKPTHGGSALGVTLVERADQLPRAMVDCFAYGDVALIERAVRGVELAVSVVDLGHGPEALPPVEIVTAGPYDFDARYNPGRTEYFAPARLDGDVLGIVREVAVRAHVALGLRDLSRTDVILDQDGVVQFLEVNVAPGMTETSLLPQAARAAGLDLGHLYRSLVNAHVRH</sequence>
<keyword evidence="6" id="KW-0464">Manganese</keyword>
<feature type="active site" evidence="5">
    <location>
        <position position="190"/>
    </location>
</feature>
<feature type="active site" evidence="5">
    <location>
        <position position="324"/>
    </location>
</feature>
<evidence type="ECO:0000256" key="5">
    <source>
        <dbReference type="PIRSR" id="PIRSR039102-1"/>
    </source>
</evidence>
<dbReference type="EMBL" id="JNBQ01000001">
    <property type="protein sequence ID" value="KLN36377.1"/>
    <property type="molecule type" value="Genomic_DNA"/>
</dbReference>
<feature type="domain" description="ATP-grasp" evidence="9">
    <location>
        <begin position="140"/>
        <end position="346"/>
    </location>
</feature>
<dbReference type="GO" id="GO:0071555">
    <property type="term" value="P:cell wall organization"/>
    <property type="evidence" value="ECO:0007669"/>
    <property type="project" value="UniProtKB-KW"/>
</dbReference>
<evidence type="ECO:0000256" key="4">
    <source>
        <dbReference type="HAMAP-Rule" id="MF_00047"/>
    </source>
</evidence>
<evidence type="ECO:0000256" key="8">
    <source>
        <dbReference type="SAM" id="MobiDB-lite"/>
    </source>
</evidence>
<evidence type="ECO:0000256" key="1">
    <source>
        <dbReference type="ARBA" id="ARBA00010871"/>
    </source>
</evidence>
<feature type="region of interest" description="Disordered" evidence="8">
    <location>
        <begin position="1"/>
        <end position="24"/>
    </location>
</feature>
<dbReference type="PIRSF" id="PIRSF039102">
    <property type="entry name" value="Ddl/VanB"/>
    <property type="match status" value="1"/>
</dbReference>
<dbReference type="NCBIfam" id="NF002378">
    <property type="entry name" value="PRK01372.1"/>
    <property type="match status" value="1"/>
</dbReference>
<dbReference type="AlphaFoldDB" id="A0A0H2L840"/>
<dbReference type="Proteomes" id="UP000035265">
    <property type="component" value="Unassembled WGS sequence"/>
</dbReference>
<dbReference type="UniPathway" id="UPA00219"/>
<dbReference type="EC" id="6.3.2.4" evidence="4"/>
<feature type="active site" evidence="5">
    <location>
        <position position="54"/>
    </location>
</feature>
<dbReference type="InterPro" id="IPR016185">
    <property type="entry name" value="PreATP-grasp_dom_sf"/>
</dbReference>
<dbReference type="GO" id="GO:0005524">
    <property type="term" value="F:ATP binding"/>
    <property type="evidence" value="ECO:0007669"/>
    <property type="project" value="UniProtKB-UniRule"/>
</dbReference>
<evidence type="ECO:0000256" key="3">
    <source>
        <dbReference type="ARBA" id="ARBA00023316"/>
    </source>
</evidence>
<dbReference type="GO" id="GO:0005737">
    <property type="term" value="C:cytoplasm"/>
    <property type="evidence" value="ECO:0007669"/>
    <property type="project" value="UniProtKB-SubCell"/>
</dbReference>
<gene>
    <name evidence="4" type="primary">ddl</name>
    <name evidence="10" type="ORF">FB00_00570</name>
</gene>
<dbReference type="Gene3D" id="3.40.50.20">
    <property type="match status" value="1"/>
</dbReference>
<dbReference type="PATRIC" id="fig|264251.5.peg.118"/>
<accession>A0A0H2L840</accession>
<feature type="compositionally biased region" description="Low complexity" evidence="8">
    <location>
        <begin position="1"/>
        <end position="20"/>
    </location>
</feature>
<organism evidence="10 11">
    <name type="scientific">Cellulosimicrobium funkei</name>
    <dbReference type="NCBI Taxonomy" id="264251"/>
    <lineage>
        <taxon>Bacteria</taxon>
        <taxon>Bacillati</taxon>
        <taxon>Actinomycetota</taxon>
        <taxon>Actinomycetes</taxon>
        <taxon>Micrococcales</taxon>
        <taxon>Promicromonosporaceae</taxon>
        <taxon>Cellulosimicrobium</taxon>
    </lineage>
</organism>
<evidence type="ECO:0000256" key="2">
    <source>
        <dbReference type="ARBA" id="ARBA00022598"/>
    </source>
</evidence>
<name>A0A0H2L840_9MICO</name>
<evidence type="ECO:0000259" key="9">
    <source>
        <dbReference type="PROSITE" id="PS50975"/>
    </source>
</evidence>
<dbReference type="Pfam" id="PF07478">
    <property type="entry name" value="Dala_Dala_lig_C"/>
    <property type="match status" value="1"/>
</dbReference>
<keyword evidence="11" id="KW-1185">Reference proteome</keyword>
<comment type="function">
    <text evidence="4">Cell wall formation.</text>
</comment>
<keyword evidence="4" id="KW-0133">Cell shape</keyword>
<dbReference type="InterPro" id="IPR013815">
    <property type="entry name" value="ATP_grasp_subdomain_1"/>
</dbReference>
<dbReference type="Gene3D" id="3.30.470.20">
    <property type="entry name" value="ATP-grasp fold, B domain"/>
    <property type="match status" value="1"/>
</dbReference>
<comment type="similarity">
    <text evidence="1 4">Belongs to the D-alanine--D-alanine ligase family.</text>
</comment>
<dbReference type="InterPro" id="IPR011095">
    <property type="entry name" value="Dala_Dala_lig_C"/>
</dbReference>
<keyword evidence="6" id="KW-0460">Magnesium</keyword>
<evidence type="ECO:0000256" key="7">
    <source>
        <dbReference type="PROSITE-ProRule" id="PRU00409"/>
    </source>
</evidence>
<dbReference type="PROSITE" id="PS50975">
    <property type="entry name" value="ATP_GRASP"/>
    <property type="match status" value="1"/>
</dbReference>
<dbReference type="GO" id="GO:0046872">
    <property type="term" value="F:metal ion binding"/>
    <property type="evidence" value="ECO:0007669"/>
    <property type="project" value="UniProtKB-KW"/>
</dbReference>
<dbReference type="SUPFAM" id="SSF56059">
    <property type="entry name" value="Glutathione synthetase ATP-binding domain-like"/>
    <property type="match status" value="1"/>
</dbReference>
<comment type="pathway">
    <text evidence="4">Cell wall biogenesis; peptidoglycan biosynthesis.</text>
</comment>
<keyword evidence="7" id="KW-0067">ATP-binding</keyword>
<feature type="binding site" evidence="6">
    <location>
        <position position="315"/>
    </location>
    <ligand>
        <name>Mg(2+)</name>
        <dbReference type="ChEBI" id="CHEBI:18420"/>
        <label>2</label>
    </ligand>
</feature>
<dbReference type="Pfam" id="PF01820">
    <property type="entry name" value="Dala_Dala_lig_N"/>
    <property type="match status" value="1"/>
</dbReference>
<dbReference type="HAMAP" id="MF_00047">
    <property type="entry name" value="Dala_Dala_lig"/>
    <property type="match status" value="1"/>
</dbReference>
<dbReference type="GO" id="GO:0009252">
    <property type="term" value="P:peptidoglycan biosynthetic process"/>
    <property type="evidence" value="ECO:0007669"/>
    <property type="project" value="UniProtKB-UniRule"/>
</dbReference>
<keyword evidence="3 4" id="KW-0961">Cell wall biogenesis/degradation</keyword>
<keyword evidence="4" id="KW-0573">Peptidoglycan synthesis</keyword>
<feature type="binding site" evidence="6">
    <location>
        <position position="313"/>
    </location>
    <ligand>
        <name>Mg(2+)</name>
        <dbReference type="ChEBI" id="CHEBI:18420"/>
        <label>2</label>
    </ligand>
</feature>
<feature type="binding site" evidence="6">
    <location>
        <position position="300"/>
    </location>
    <ligand>
        <name>Mg(2+)</name>
        <dbReference type="ChEBI" id="CHEBI:18420"/>
        <label>1</label>
    </ligand>
</feature>
<comment type="subcellular location">
    <subcellularLocation>
        <location evidence="4">Cytoplasm</location>
    </subcellularLocation>
</comment>
<comment type="caution">
    <text evidence="10">The sequence shown here is derived from an EMBL/GenBank/DDBJ whole genome shotgun (WGS) entry which is preliminary data.</text>
</comment>
<keyword evidence="7" id="KW-0547">Nucleotide-binding</keyword>
<keyword evidence="2 4" id="KW-0436">Ligase</keyword>
<dbReference type="PANTHER" id="PTHR23132">
    <property type="entry name" value="D-ALANINE--D-ALANINE LIGASE"/>
    <property type="match status" value="1"/>
</dbReference>
<feature type="binding site" evidence="6">
    <location>
        <position position="313"/>
    </location>
    <ligand>
        <name>Mg(2+)</name>
        <dbReference type="ChEBI" id="CHEBI:18420"/>
        <label>1</label>
    </ligand>
</feature>
<dbReference type="SUPFAM" id="SSF52440">
    <property type="entry name" value="PreATP-grasp domain"/>
    <property type="match status" value="1"/>
</dbReference>
<dbReference type="STRING" id="264251.FB00_00570"/>
<evidence type="ECO:0000313" key="10">
    <source>
        <dbReference type="EMBL" id="KLN36377.1"/>
    </source>
</evidence>
<evidence type="ECO:0000256" key="6">
    <source>
        <dbReference type="PIRSR" id="PIRSR039102-3"/>
    </source>
</evidence>
<dbReference type="InterPro" id="IPR011127">
    <property type="entry name" value="Dala_Dala_lig_N"/>
</dbReference>
<dbReference type="GO" id="GO:0008716">
    <property type="term" value="F:D-alanine-D-alanine ligase activity"/>
    <property type="evidence" value="ECO:0007669"/>
    <property type="project" value="UniProtKB-UniRule"/>
</dbReference>
<keyword evidence="4" id="KW-0963">Cytoplasm</keyword>
<proteinExistence type="inferred from homology"/>
<protein>
    <recommendedName>
        <fullName evidence="4">D-alanine--D-alanine ligase</fullName>
        <ecNumber evidence="4">6.3.2.4</ecNumber>
    </recommendedName>
    <alternativeName>
        <fullName evidence="4">D-Ala-D-Ala ligase</fullName>
    </alternativeName>
    <alternativeName>
        <fullName evidence="4">D-alanylalanine synthetase</fullName>
    </alternativeName>
</protein>